<organism evidence="1 2">
    <name type="scientific">Cucumis melo var. makuwa</name>
    <name type="common">Oriental melon</name>
    <dbReference type="NCBI Taxonomy" id="1194695"/>
    <lineage>
        <taxon>Eukaryota</taxon>
        <taxon>Viridiplantae</taxon>
        <taxon>Streptophyta</taxon>
        <taxon>Embryophyta</taxon>
        <taxon>Tracheophyta</taxon>
        <taxon>Spermatophyta</taxon>
        <taxon>Magnoliopsida</taxon>
        <taxon>eudicotyledons</taxon>
        <taxon>Gunneridae</taxon>
        <taxon>Pentapetalae</taxon>
        <taxon>rosids</taxon>
        <taxon>fabids</taxon>
        <taxon>Cucurbitales</taxon>
        <taxon>Cucurbitaceae</taxon>
        <taxon>Benincaseae</taxon>
        <taxon>Cucumis</taxon>
    </lineage>
</organism>
<dbReference type="Proteomes" id="UP000321393">
    <property type="component" value="Unassembled WGS sequence"/>
</dbReference>
<reference evidence="1 2" key="1">
    <citation type="submission" date="2019-08" db="EMBL/GenBank/DDBJ databases">
        <title>Draft genome sequences of two oriental melons (Cucumis melo L. var makuwa).</title>
        <authorList>
            <person name="Kwon S.-Y."/>
        </authorList>
    </citation>
    <scope>NUCLEOTIDE SEQUENCE [LARGE SCALE GENOMIC DNA]</scope>
    <source>
        <strain evidence="2">cv. SW 3</strain>
        <tissue evidence="1">Leaf</tissue>
    </source>
</reference>
<sequence>MYPRCFTFASGTASGIRTILEVVSIHPLIEKLKELWTFGVRTVEYKGVSGMSYMHRSRLHDGKVKRRAPLVVINVHEILEQLDQLEFSVMSKHPSIQDKKRKKALNWTKRSIFFELPYWSRLLLRHKLDIMHIEKNVCDNLVGTLLNIEGKAKDTTDARLDLQDLKIRKDLYLVEVGNRLVKPHASYTLTNSESVEFCKFLKSVKFSDGFVSNILRCVHEKRGKYQDSNVTTQLLILNRSHY</sequence>
<dbReference type="PANTHER" id="PTHR10775">
    <property type="entry name" value="OS08G0208400 PROTEIN"/>
    <property type="match status" value="1"/>
</dbReference>
<comment type="caution">
    <text evidence="1">The sequence shown here is derived from an EMBL/GenBank/DDBJ whole genome shotgun (WGS) entry which is preliminary data.</text>
</comment>
<dbReference type="EMBL" id="SSTE01018943">
    <property type="protein sequence ID" value="KAA0037357.1"/>
    <property type="molecule type" value="Genomic_DNA"/>
</dbReference>
<dbReference type="AlphaFoldDB" id="A0A5A7T720"/>
<protein>
    <submittedName>
        <fullName evidence="1">Uncharacterized protein</fullName>
    </submittedName>
</protein>
<gene>
    <name evidence="1" type="ORF">E6C27_scaffold278G00510</name>
</gene>
<dbReference type="OrthoDB" id="1932595at2759"/>
<accession>A0A5A7T720</accession>
<evidence type="ECO:0000313" key="1">
    <source>
        <dbReference type="EMBL" id="KAA0037357.1"/>
    </source>
</evidence>
<evidence type="ECO:0000313" key="2">
    <source>
        <dbReference type="Proteomes" id="UP000321393"/>
    </source>
</evidence>
<name>A0A5A7T720_CUCMM</name>
<dbReference type="PANTHER" id="PTHR10775:SF185">
    <property type="entry name" value="OS08G0208400 PROTEIN"/>
    <property type="match status" value="1"/>
</dbReference>
<proteinExistence type="predicted"/>